<organism evidence="4">
    <name type="scientific">Timema poppense</name>
    <name type="common">Walking stick</name>
    <dbReference type="NCBI Taxonomy" id="170557"/>
    <lineage>
        <taxon>Eukaryota</taxon>
        <taxon>Metazoa</taxon>
        <taxon>Ecdysozoa</taxon>
        <taxon>Arthropoda</taxon>
        <taxon>Hexapoda</taxon>
        <taxon>Insecta</taxon>
        <taxon>Pterygota</taxon>
        <taxon>Neoptera</taxon>
        <taxon>Polyneoptera</taxon>
        <taxon>Phasmatodea</taxon>
        <taxon>Timematodea</taxon>
        <taxon>Timematoidea</taxon>
        <taxon>Timematidae</taxon>
        <taxon>Timema</taxon>
    </lineage>
</organism>
<dbReference type="Pfam" id="PF01693">
    <property type="entry name" value="Cauli_VI"/>
    <property type="match status" value="1"/>
</dbReference>
<dbReference type="Gene3D" id="3.40.970.10">
    <property type="entry name" value="Ribonuclease H1, N-terminal domain"/>
    <property type="match status" value="1"/>
</dbReference>
<evidence type="ECO:0000313" key="4">
    <source>
        <dbReference type="EMBL" id="CAD7420103.1"/>
    </source>
</evidence>
<feature type="domain" description="Ribonuclease H1 N-terminal" evidence="3">
    <location>
        <begin position="62"/>
        <end position="88"/>
    </location>
</feature>
<accession>A0A7R9HG75</accession>
<feature type="region of interest" description="Disordered" evidence="1">
    <location>
        <begin position="46"/>
        <end position="66"/>
    </location>
</feature>
<feature type="chain" id="PRO_5030756034" description="Ribonuclease H1 N-terminal domain-containing protein" evidence="2">
    <location>
        <begin position="41"/>
        <end position="122"/>
    </location>
</feature>
<dbReference type="AlphaFoldDB" id="A0A7R9HG75"/>
<name>A0A7R9HG75_TIMPO</name>
<evidence type="ECO:0000259" key="3">
    <source>
        <dbReference type="Pfam" id="PF01693"/>
    </source>
</evidence>
<sequence>MCCVDWCPGGRTPTARNFFAAGYALRLAVASLAPLVSTTANTTDTSVPSLVNCPGQGTPGRDSCKEQVNKFPNQKYKKFSTIEEANKFIEDNKAPSPDPESVRENRGGTAYKKLIKDAGAQF</sequence>
<dbReference type="EMBL" id="OD027044">
    <property type="protein sequence ID" value="CAD7420103.1"/>
    <property type="molecule type" value="Genomic_DNA"/>
</dbReference>
<dbReference type="SUPFAM" id="SSF55658">
    <property type="entry name" value="L9 N-domain-like"/>
    <property type="match status" value="1"/>
</dbReference>
<dbReference type="InterPro" id="IPR009027">
    <property type="entry name" value="Ribosomal_bL9/RNase_H1_N"/>
</dbReference>
<evidence type="ECO:0000256" key="2">
    <source>
        <dbReference type="SAM" id="SignalP"/>
    </source>
</evidence>
<feature type="signal peptide" evidence="2">
    <location>
        <begin position="1"/>
        <end position="40"/>
    </location>
</feature>
<feature type="region of interest" description="Disordered" evidence="1">
    <location>
        <begin position="90"/>
        <end position="109"/>
    </location>
</feature>
<proteinExistence type="predicted"/>
<dbReference type="InterPro" id="IPR011320">
    <property type="entry name" value="RNase_H1_N"/>
</dbReference>
<dbReference type="InterPro" id="IPR037056">
    <property type="entry name" value="RNase_H1_N_sf"/>
</dbReference>
<keyword evidence="2" id="KW-0732">Signal</keyword>
<protein>
    <recommendedName>
        <fullName evidence="3">Ribonuclease H1 N-terminal domain-containing protein</fullName>
    </recommendedName>
</protein>
<gene>
    <name evidence="4" type="ORF">TPSB3V08_LOCUS13518</name>
</gene>
<reference evidence="4" key="1">
    <citation type="submission" date="2020-11" db="EMBL/GenBank/DDBJ databases">
        <authorList>
            <person name="Tran Van P."/>
        </authorList>
    </citation>
    <scope>NUCLEOTIDE SEQUENCE</scope>
</reference>
<evidence type="ECO:0000256" key="1">
    <source>
        <dbReference type="SAM" id="MobiDB-lite"/>
    </source>
</evidence>